<name>A0ABS1W1I8_9ACTN</name>
<sequence length="130" mass="13613">MSASATDEDGVVTVTVGRGGVVTGLRLDDSVQRLSGSTLSTEILRTMRRAQAALAEQVAGVVDPATEDGKALLDSYTELSLSEFSLNDVDEPPSPVMPAAPPFPSFQNTPTLPHQAPGNGFESGRDSRAR</sequence>
<dbReference type="Proteomes" id="UP000598996">
    <property type="component" value="Unassembled WGS sequence"/>
</dbReference>
<evidence type="ECO:0000313" key="2">
    <source>
        <dbReference type="EMBL" id="MBL7260603.1"/>
    </source>
</evidence>
<keyword evidence="3" id="KW-1185">Reference proteome</keyword>
<dbReference type="InterPro" id="IPR036894">
    <property type="entry name" value="YbaB-like_sf"/>
</dbReference>
<dbReference type="Gene3D" id="3.30.1310.10">
    <property type="entry name" value="Nucleoid-associated protein YbaB-like domain"/>
    <property type="match status" value="1"/>
</dbReference>
<comment type="caution">
    <text evidence="2">The sequence shown here is derived from an EMBL/GenBank/DDBJ whole genome shotgun (WGS) entry which is preliminary data.</text>
</comment>
<dbReference type="Pfam" id="PF02575">
    <property type="entry name" value="YbaB_DNA_bd"/>
    <property type="match status" value="1"/>
</dbReference>
<accession>A0ABS1W1I8</accession>
<evidence type="ECO:0000256" key="1">
    <source>
        <dbReference type="SAM" id="MobiDB-lite"/>
    </source>
</evidence>
<feature type="compositionally biased region" description="Pro residues" evidence="1">
    <location>
        <begin position="92"/>
        <end position="104"/>
    </location>
</feature>
<protein>
    <submittedName>
        <fullName evidence="2">YbaB/EbfC family nucleoid-associated protein</fullName>
    </submittedName>
</protein>
<reference evidence="2 3" key="1">
    <citation type="submission" date="2021-01" db="EMBL/GenBank/DDBJ databases">
        <title>Actinoplanes sp. nov. LDG1-01 isolated from lichen.</title>
        <authorList>
            <person name="Saeng-In P."/>
            <person name="Phongsopitanun W."/>
            <person name="Kanchanasin P."/>
            <person name="Yuki M."/>
            <person name="Kudo T."/>
            <person name="Ohkuma M."/>
            <person name="Tanasupawat S."/>
        </authorList>
    </citation>
    <scope>NUCLEOTIDE SEQUENCE [LARGE SCALE GENOMIC DNA]</scope>
    <source>
        <strain evidence="2 3">LDG1-01</strain>
    </source>
</reference>
<feature type="region of interest" description="Disordered" evidence="1">
    <location>
        <begin position="86"/>
        <end position="130"/>
    </location>
</feature>
<organism evidence="2 3">
    <name type="scientific">Paractinoplanes lichenicola</name>
    <dbReference type="NCBI Taxonomy" id="2802976"/>
    <lineage>
        <taxon>Bacteria</taxon>
        <taxon>Bacillati</taxon>
        <taxon>Actinomycetota</taxon>
        <taxon>Actinomycetes</taxon>
        <taxon>Micromonosporales</taxon>
        <taxon>Micromonosporaceae</taxon>
        <taxon>Paractinoplanes</taxon>
    </lineage>
</organism>
<dbReference type="EMBL" id="JAENHO010000014">
    <property type="protein sequence ID" value="MBL7260603.1"/>
    <property type="molecule type" value="Genomic_DNA"/>
</dbReference>
<dbReference type="InterPro" id="IPR004401">
    <property type="entry name" value="YbaB/EbfC"/>
</dbReference>
<proteinExistence type="predicted"/>
<gene>
    <name evidence="2" type="ORF">JKJ07_40550</name>
</gene>
<evidence type="ECO:0000313" key="3">
    <source>
        <dbReference type="Proteomes" id="UP000598996"/>
    </source>
</evidence>